<evidence type="ECO:0000313" key="8">
    <source>
        <dbReference type="Proteomes" id="UP000255066"/>
    </source>
</evidence>
<feature type="signal peptide" evidence="3">
    <location>
        <begin position="1"/>
        <end position="29"/>
    </location>
</feature>
<dbReference type="PRINTS" id="PR00633">
    <property type="entry name" value="RCCNDNSATION"/>
</dbReference>
<proteinExistence type="predicted"/>
<dbReference type="RefSeq" id="WP_058523088.1">
    <property type="nucleotide sequence ID" value="NZ_CAAAHV010000009.1"/>
</dbReference>
<reference evidence="6 8" key="2">
    <citation type="submission" date="2018-06" db="EMBL/GenBank/DDBJ databases">
        <authorList>
            <consortium name="Pathogen Informatics"/>
            <person name="Doyle S."/>
        </authorList>
    </citation>
    <scope>NUCLEOTIDE SEQUENCE [LARGE SCALE GENOMIC DNA]</scope>
    <source>
        <strain evidence="6 8">NCTC12437</strain>
    </source>
</reference>
<gene>
    <name evidence="5" type="ORF">Lbir_0991</name>
    <name evidence="6" type="ORF">NCTC12437_00175</name>
</gene>
<dbReference type="AlphaFoldDB" id="A0A378I706"/>
<organism evidence="6 8">
    <name type="scientific">Legionella birminghamensis</name>
    <dbReference type="NCBI Taxonomy" id="28083"/>
    <lineage>
        <taxon>Bacteria</taxon>
        <taxon>Pseudomonadati</taxon>
        <taxon>Pseudomonadota</taxon>
        <taxon>Gammaproteobacteria</taxon>
        <taxon>Legionellales</taxon>
        <taxon>Legionellaceae</taxon>
        <taxon>Legionella</taxon>
    </lineage>
</organism>
<dbReference type="STRING" id="28083.Lbir_0991"/>
<dbReference type="PANTHER" id="PTHR45982:SF1">
    <property type="entry name" value="REGULATOR OF CHROMOSOME CONDENSATION"/>
    <property type="match status" value="1"/>
</dbReference>
<dbReference type="Pfam" id="PF00415">
    <property type="entry name" value="RCC1"/>
    <property type="match status" value="2"/>
</dbReference>
<dbReference type="Proteomes" id="UP000054735">
    <property type="component" value="Unassembled WGS sequence"/>
</dbReference>
<keyword evidence="6" id="KW-0812">Transmembrane</keyword>
<name>A0A378I706_9GAMM</name>
<keyword evidence="3" id="KW-0732">Signal</keyword>
<dbReference type="SUPFAM" id="SSF50985">
    <property type="entry name" value="RCC1/BLIP-II"/>
    <property type="match status" value="1"/>
</dbReference>
<feature type="chain" id="PRO_5017061614" evidence="3">
    <location>
        <begin position="30"/>
        <end position="602"/>
    </location>
</feature>
<keyword evidence="6" id="KW-0472">Membrane</keyword>
<dbReference type="InterPro" id="IPR009091">
    <property type="entry name" value="RCC1/BLIP-II"/>
</dbReference>
<protein>
    <submittedName>
        <fullName evidence="6">Transmembrane protein (Fibronectin III domain and Gp5 C-terminal repeat)</fullName>
    </submittedName>
</protein>
<dbReference type="InterPro" id="IPR051553">
    <property type="entry name" value="Ran_GTPase-activating"/>
</dbReference>
<dbReference type="GO" id="GO:0005737">
    <property type="term" value="C:cytoplasm"/>
    <property type="evidence" value="ECO:0007669"/>
    <property type="project" value="TreeGrafter"/>
</dbReference>
<evidence type="ECO:0000256" key="2">
    <source>
        <dbReference type="ARBA" id="ARBA00022737"/>
    </source>
</evidence>
<dbReference type="EMBL" id="LNXT01000012">
    <property type="protein sequence ID" value="KTC73935.1"/>
    <property type="molecule type" value="Genomic_DNA"/>
</dbReference>
<accession>A0A378I706</accession>
<dbReference type="PROSITE" id="PS50012">
    <property type="entry name" value="RCC1_3"/>
    <property type="match status" value="7"/>
</dbReference>
<dbReference type="Gene3D" id="2.130.10.30">
    <property type="entry name" value="Regulator of chromosome condensation 1/beta-lactamase-inhibitor protein II"/>
    <property type="match status" value="2"/>
</dbReference>
<feature type="domain" description="RCC1-like" evidence="4">
    <location>
        <begin position="223"/>
        <end position="483"/>
    </location>
</feature>
<dbReference type="Pfam" id="PF25390">
    <property type="entry name" value="WD40_RLD"/>
    <property type="match status" value="1"/>
</dbReference>
<dbReference type="Proteomes" id="UP000255066">
    <property type="component" value="Unassembled WGS sequence"/>
</dbReference>
<dbReference type="PANTHER" id="PTHR45982">
    <property type="entry name" value="REGULATOR OF CHROMOSOME CONDENSATION"/>
    <property type="match status" value="1"/>
</dbReference>
<evidence type="ECO:0000256" key="1">
    <source>
        <dbReference type="ARBA" id="ARBA00022658"/>
    </source>
</evidence>
<dbReference type="GO" id="GO:0005085">
    <property type="term" value="F:guanyl-nucleotide exchange factor activity"/>
    <property type="evidence" value="ECO:0007669"/>
    <property type="project" value="TreeGrafter"/>
</dbReference>
<keyword evidence="1" id="KW-0344">Guanine-nucleotide releasing factor</keyword>
<sequence>MKRKNNKGRCFRFWLLNAAGLLLNSLVYAGAPLWTYSAPNPASVAVAAGETATVSYVVTNNSVKSKNLILQATAGVSASPCYLAGKGSTCTLILTINGSAIPQQGLHSGPVLCEQGNPNQCYQPALDKQLNVNKASNGGTGHLLLTQSGLPVSSLSLHSGDSGTLLLTNTGAGSVSLLTIQLPFGWNDYFTSNCLTVLEPRQSCTINYLIPLPSATGILNPLSIQAINADNSIRVPVSIQTIGAINCWGLNSNGQLGNGIFSPSINLPVSVLGISDAIAITGGVFHTCALLDNGAVNCWGANTFGQLGDDSNTNRNTPVAVIGINNSIAVTAGSEFSCALLVNGTINCWGNNFYSQLGDGSNISRKVPVAVNGISNAIAITGGISHTCALLANGTINCWGRNNEGQLGNGNNINSTIPVAVSGINNAVAITAGSYNTCALLANGTINCWGYNLDGELGNGTTTSTNSPVAVSGINNAVAITAGTFHTCALLATGTINCWGRNLEGQLGNGNNTGSDTPVAVSGITNAIAITGGIAQTCTLLANGEVNCWGDNSQGQLGIGNNMDSNIPVQTCAESGCPTPLNALAIFNHSLGYHSCAIVPAP</sequence>
<reference evidence="5 7" key="1">
    <citation type="submission" date="2015-11" db="EMBL/GenBank/DDBJ databases">
        <title>Genomic analysis of 38 Legionella species identifies large and diverse effector repertoires.</title>
        <authorList>
            <person name="Burstein D."/>
            <person name="Amaro F."/>
            <person name="Zusman T."/>
            <person name="Lifshitz Z."/>
            <person name="Cohen O."/>
            <person name="Gilbert J.A."/>
            <person name="Pupko T."/>
            <person name="Shuman H.A."/>
            <person name="Segal G."/>
        </authorList>
    </citation>
    <scope>NUCLEOTIDE SEQUENCE [LARGE SCALE GENOMIC DNA]</scope>
    <source>
        <strain evidence="5 7">CDC#1407-AL-14</strain>
    </source>
</reference>
<dbReference type="EMBL" id="UGNW01000001">
    <property type="protein sequence ID" value="STX30421.1"/>
    <property type="molecule type" value="Genomic_DNA"/>
</dbReference>
<evidence type="ECO:0000256" key="3">
    <source>
        <dbReference type="SAM" id="SignalP"/>
    </source>
</evidence>
<evidence type="ECO:0000259" key="4">
    <source>
        <dbReference type="Pfam" id="PF25390"/>
    </source>
</evidence>
<dbReference type="InterPro" id="IPR000408">
    <property type="entry name" value="Reg_chr_condens"/>
</dbReference>
<keyword evidence="7" id="KW-1185">Reference proteome</keyword>
<dbReference type="InterPro" id="IPR058923">
    <property type="entry name" value="RCC1-like_dom"/>
</dbReference>
<keyword evidence="2" id="KW-0677">Repeat</keyword>
<evidence type="ECO:0000313" key="7">
    <source>
        <dbReference type="Proteomes" id="UP000054735"/>
    </source>
</evidence>
<evidence type="ECO:0000313" key="5">
    <source>
        <dbReference type="EMBL" id="KTC73935.1"/>
    </source>
</evidence>
<evidence type="ECO:0000313" key="6">
    <source>
        <dbReference type="EMBL" id="STX30421.1"/>
    </source>
</evidence>